<protein>
    <submittedName>
        <fullName evidence="2">Uncharacterized protein</fullName>
    </submittedName>
</protein>
<proteinExistence type="predicted"/>
<dbReference type="AlphaFoldDB" id="A0A395N9H2"/>
<feature type="region of interest" description="Disordered" evidence="1">
    <location>
        <begin position="1"/>
        <end position="56"/>
    </location>
</feature>
<evidence type="ECO:0000313" key="3">
    <source>
        <dbReference type="Proteomes" id="UP000266272"/>
    </source>
</evidence>
<name>A0A395N9H2_TRIAR</name>
<reference evidence="2 3" key="1">
    <citation type="journal article" date="2018" name="PLoS Pathog.">
        <title>Evolution of structural diversity of trichothecenes, a family of toxins produced by plant pathogenic and entomopathogenic fungi.</title>
        <authorList>
            <person name="Proctor R.H."/>
            <person name="McCormick S.P."/>
            <person name="Kim H.S."/>
            <person name="Cardoza R.E."/>
            <person name="Stanley A.M."/>
            <person name="Lindo L."/>
            <person name="Kelly A."/>
            <person name="Brown D.W."/>
            <person name="Lee T."/>
            <person name="Vaughan M.M."/>
            <person name="Alexander N.J."/>
            <person name="Busman M."/>
            <person name="Gutierrez S."/>
        </authorList>
    </citation>
    <scope>NUCLEOTIDE SEQUENCE [LARGE SCALE GENOMIC DNA]</scope>
    <source>
        <strain evidence="2 3">IBT 40837</strain>
    </source>
</reference>
<dbReference type="Proteomes" id="UP000266272">
    <property type="component" value="Unassembled WGS sequence"/>
</dbReference>
<accession>A0A395N9H2</accession>
<feature type="compositionally biased region" description="Basic and acidic residues" evidence="1">
    <location>
        <begin position="7"/>
        <end position="43"/>
    </location>
</feature>
<gene>
    <name evidence="2" type="ORF">TARUN_9603</name>
</gene>
<keyword evidence="3" id="KW-1185">Reference proteome</keyword>
<dbReference type="OrthoDB" id="5104731at2759"/>
<organism evidence="2 3">
    <name type="scientific">Trichoderma arundinaceum</name>
    <dbReference type="NCBI Taxonomy" id="490622"/>
    <lineage>
        <taxon>Eukaryota</taxon>
        <taxon>Fungi</taxon>
        <taxon>Dikarya</taxon>
        <taxon>Ascomycota</taxon>
        <taxon>Pezizomycotina</taxon>
        <taxon>Sordariomycetes</taxon>
        <taxon>Hypocreomycetidae</taxon>
        <taxon>Hypocreales</taxon>
        <taxon>Hypocreaceae</taxon>
        <taxon>Trichoderma</taxon>
    </lineage>
</organism>
<sequence length="343" mass="39157">MPNEDPTESRKRPRSPESERNTGEGERRKRRATELEERNKSEPLSDSSDDETTKDSIRMCRNSLRRHIGMDGKSEPSDVMFFIEKTPSSSQRGSACCLTVCEEKIREGVYRIAVYPGNYSSYRSADFYHVECFEKLADFSNSEFLHRLQPVTRNTFSMRNLKATSISNGNFVVDGGAERLILEWKSSMARLIARRDGTAEEVLTSSFRDLLYKSGSASFKPERVEGMMDSEYFLLCHSLAPIESDGAEDDDEWNLFENYVPLNFENEKDLDETHSLSLMLGMWGRDKFLARRDEEHLTEKGKEVKKELGEKGIRAIRRLSALPMPDFRSAFLAGANFGNGSGW</sequence>
<dbReference type="EMBL" id="PXOA01000806">
    <property type="protein sequence ID" value="RFU72659.1"/>
    <property type="molecule type" value="Genomic_DNA"/>
</dbReference>
<dbReference type="STRING" id="490622.A0A395N9H2"/>
<evidence type="ECO:0000313" key="2">
    <source>
        <dbReference type="EMBL" id="RFU72659.1"/>
    </source>
</evidence>
<comment type="caution">
    <text evidence="2">The sequence shown here is derived from an EMBL/GenBank/DDBJ whole genome shotgun (WGS) entry which is preliminary data.</text>
</comment>
<evidence type="ECO:0000256" key="1">
    <source>
        <dbReference type="SAM" id="MobiDB-lite"/>
    </source>
</evidence>